<accession>A0A6J7FN48</accession>
<sequence length="502" mass="51882">MRRRVVLGVDVGTTATKTTAFATDGTALAGSSHPYPLDVARPGRAEQDPRLVLDAVLRTVRATASRCREQGHEVTGIAVSTAMHGLCALDAQDRPTTPIVTWADVRARPQADAIRDADPGVHDRTGTPVHPMSPLAKLAWFREEEPAVFAAAARWVGVKELVLHALTGRWALDASVASGTGLWNATTRDWDAGALRLAGVDAGRLAPVVATTAVLGGLTAHTASVVALPADTPVVAGAGDGPLANVGVGALRPGLAACSIGTSGALRLTVDRPGVDPRRRLFSYVLDDDRWVTGGAISNGGSVLRWVGEALAPDLGTGAEEALLALAATAPAGSDGLVLLPSLLAERAPTWRGDARGAYVGLTARHGRAHLVRAAVEGVCLQLALVLASLREAGHAVDELRATGGFARSPFWRQLLADVLGLPVGFPEQHDGSALGAAVVGMHALGLVDGTDDLAGRLAMTETRVPDPDAAARYAALLPVFAGLQDALEPGLRDLRRLSGEA</sequence>
<dbReference type="Gene3D" id="3.30.420.40">
    <property type="match status" value="2"/>
</dbReference>
<evidence type="ECO:0000259" key="3">
    <source>
        <dbReference type="Pfam" id="PF00370"/>
    </source>
</evidence>
<keyword evidence="1" id="KW-0808">Transferase</keyword>
<dbReference type="CDD" id="cd07770">
    <property type="entry name" value="ASKHA_NBD_FGGY_GntK"/>
    <property type="match status" value="1"/>
</dbReference>
<dbReference type="InterPro" id="IPR018485">
    <property type="entry name" value="FGGY_C"/>
</dbReference>
<dbReference type="SUPFAM" id="SSF53067">
    <property type="entry name" value="Actin-like ATPase domain"/>
    <property type="match status" value="2"/>
</dbReference>
<organism evidence="5">
    <name type="scientific">freshwater metagenome</name>
    <dbReference type="NCBI Taxonomy" id="449393"/>
    <lineage>
        <taxon>unclassified sequences</taxon>
        <taxon>metagenomes</taxon>
        <taxon>ecological metagenomes</taxon>
    </lineage>
</organism>
<dbReference type="InterPro" id="IPR050406">
    <property type="entry name" value="FGGY_Carb_Kinase"/>
</dbReference>
<dbReference type="GO" id="GO:0016301">
    <property type="term" value="F:kinase activity"/>
    <property type="evidence" value="ECO:0007669"/>
    <property type="project" value="UniProtKB-KW"/>
</dbReference>
<feature type="domain" description="Carbohydrate kinase FGGY N-terminal" evidence="3">
    <location>
        <begin position="5"/>
        <end position="247"/>
    </location>
</feature>
<dbReference type="InterPro" id="IPR000577">
    <property type="entry name" value="Carb_kinase_FGGY"/>
</dbReference>
<dbReference type="GO" id="GO:0016773">
    <property type="term" value="F:phosphotransferase activity, alcohol group as acceptor"/>
    <property type="evidence" value="ECO:0007669"/>
    <property type="project" value="InterPro"/>
</dbReference>
<dbReference type="PANTHER" id="PTHR43095:SF2">
    <property type="entry name" value="GLUCONOKINASE"/>
    <property type="match status" value="1"/>
</dbReference>
<evidence type="ECO:0000259" key="4">
    <source>
        <dbReference type="Pfam" id="PF02782"/>
    </source>
</evidence>
<dbReference type="PIRSF" id="PIRSF000538">
    <property type="entry name" value="GlpK"/>
    <property type="match status" value="1"/>
</dbReference>
<dbReference type="EMBL" id="CAFBMK010000011">
    <property type="protein sequence ID" value="CAB4897132.1"/>
    <property type="molecule type" value="Genomic_DNA"/>
</dbReference>
<evidence type="ECO:0000256" key="2">
    <source>
        <dbReference type="ARBA" id="ARBA00022777"/>
    </source>
</evidence>
<dbReference type="PROSITE" id="PS00933">
    <property type="entry name" value="FGGY_KINASES_1"/>
    <property type="match status" value="1"/>
</dbReference>
<evidence type="ECO:0000256" key="1">
    <source>
        <dbReference type="ARBA" id="ARBA00022679"/>
    </source>
</evidence>
<dbReference type="Pfam" id="PF02782">
    <property type="entry name" value="FGGY_C"/>
    <property type="match status" value="1"/>
</dbReference>
<dbReference type="AlphaFoldDB" id="A0A6J7FN48"/>
<dbReference type="Pfam" id="PF00370">
    <property type="entry name" value="FGGY_N"/>
    <property type="match status" value="1"/>
</dbReference>
<name>A0A6J7FN48_9ZZZZ</name>
<protein>
    <submittedName>
        <fullName evidence="5">Unannotated protein</fullName>
    </submittedName>
</protein>
<gene>
    <name evidence="5" type="ORF">UFOPK3564_00364</name>
</gene>
<reference evidence="5" key="1">
    <citation type="submission" date="2020-05" db="EMBL/GenBank/DDBJ databases">
        <authorList>
            <person name="Chiriac C."/>
            <person name="Salcher M."/>
            <person name="Ghai R."/>
            <person name="Kavagutti S V."/>
        </authorList>
    </citation>
    <scope>NUCLEOTIDE SEQUENCE</scope>
</reference>
<dbReference type="InterPro" id="IPR018483">
    <property type="entry name" value="Carb_kinase_FGGY_CS"/>
</dbReference>
<dbReference type="GO" id="GO:0005975">
    <property type="term" value="P:carbohydrate metabolic process"/>
    <property type="evidence" value="ECO:0007669"/>
    <property type="project" value="InterPro"/>
</dbReference>
<dbReference type="InterPro" id="IPR018484">
    <property type="entry name" value="FGGY_N"/>
</dbReference>
<feature type="domain" description="Carbohydrate kinase FGGY C-terminal" evidence="4">
    <location>
        <begin position="256"/>
        <end position="444"/>
    </location>
</feature>
<dbReference type="InterPro" id="IPR043129">
    <property type="entry name" value="ATPase_NBD"/>
</dbReference>
<dbReference type="PANTHER" id="PTHR43095">
    <property type="entry name" value="SUGAR KINASE"/>
    <property type="match status" value="1"/>
</dbReference>
<evidence type="ECO:0000313" key="5">
    <source>
        <dbReference type="EMBL" id="CAB4897132.1"/>
    </source>
</evidence>
<proteinExistence type="predicted"/>
<dbReference type="PROSITE" id="PS00445">
    <property type="entry name" value="FGGY_KINASES_2"/>
    <property type="match status" value="1"/>
</dbReference>
<keyword evidence="2" id="KW-0418">Kinase</keyword>